<dbReference type="Pfam" id="PF00903">
    <property type="entry name" value="Glyoxalase"/>
    <property type="match status" value="1"/>
</dbReference>
<evidence type="ECO:0000256" key="1">
    <source>
        <dbReference type="ARBA" id="ARBA00022723"/>
    </source>
</evidence>
<dbReference type="AlphaFoldDB" id="A0AA95KF24"/>
<dbReference type="InterPro" id="IPR050383">
    <property type="entry name" value="GlyoxalaseI/FosfomycinResist"/>
</dbReference>
<dbReference type="PANTHER" id="PTHR21366:SF22">
    <property type="entry name" value="VOC DOMAIN-CONTAINING PROTEIN"/>
    <property type="match status" value="1"/>
</dbReference>
<keyword evidence="1" id="KW-0479">Metal-binding</keyword>
<dbReference type="InterPro" id="IPR004360">
    <property type="entry name" value="Glyas_Fos-R_dOase_dom"/>
</dbReference>
<dbReference type="InterPro" id="IPR018146">
    <property type="entry name" value="Glyoxalase_1_CS"/>
</dbReference>
<dbReference type="KEGG" id="tdu:QJT80_02720"/>
<protein>
    <submittedName>
        <fullName evidence="3">VOC family protein</fullName>
    </submittedName>
</protein>
<dbReference type="GO" id="GO:0004462">
    <property type="term" value="F:lactoylglutathione lyase activity"/>
    <property type="evidence" value="ECO:0007669"/>
    <property type="project" value="InterPro"/>
</dbReference>
<reference evidence="3" key="2">
    <citation type="submission" date="2023-04" db="EMBL/GenBank/DDBJ databases">
        <authorList>
            <person name="Beletskiy A.V."/>
            <person name="Mardanov A.V."/>
            <person name="Ravin N.V."/>
        </authorList>
    </citation>
    <scope>NUCLEOTIDE SEQUENCE</scope>
    <source>
        <strain evidence="3">GKL-01</strain>
    </source>
</reference>
<proteinExistence type="predicted"/>
<dbReference type="EMBL" id="CP124755">
    <property type="protein sequence ID" value="WGZ91394.1"/>
    <property type="molecule type" value="Genomic_DNA"/>
</dbReference>
<feature type="domain" description="VOC" evidence="2">
    <location>
        <begin position="6"/>
        <end position="127"/>
    </location>
</feature>
<gene>
    <name evidence="3" type="ORF">QJT80_02720</name>
</gene>
<dbReference type="InterPro" id="IPR029068">
    <property type="entry name" value="Glyas_Bleomycin-R_OHBP_Dase"/>
</dbReference>
<organism evidence="3">
    <name type="scientific">Candidatus Thiocaldithrix dubininis</name>
    <dbReference type="NCBI Taxonomy" id="3080823"/>
    <lineage>
        <taxon>Bacteria</taxon>
        <taxon>Pseudomonadati</taxon>
        <taxon>Pseudomonadota</taxon>
        <taxon>Gammaproteobacteria</taxon>
        <taxon>Thiotrichales</taxon>
        <taxon>Thiotrichaceae</taxon>
        <taxon>Candidatus Thiocaldithrix</taxon>
    </lineage>
</organism>
<evidence type="ECO:0000259" key="2">
    <source>
        <dbReference type="PROSITE" id="PS51819"/>
    </source>
</evidence>
<name>A0AA95KF24_9GAMM</name>
<dbReference type="SUPFAM" id="SSF54593">
    <property type="entry name" value="Glyoxalase/Bleomycin resistance protein/Dihydroxybiphenyl dioxygenase"/>
    <property type="match status" value="1"/>
</dbReference>
<dbReference type="CDD" id="cd07245">
    <property type="entry name" value="VOC_like"/>
    <property type="match status" value="1"/>
</dbReference>
<dbReference type="Gene3D" id="3.10.180.10">
    <property type="entry name" value="2,3-Dihydroxybiphenyl 1,2-Dioxygenase, domain 1"/>
    <property type="match status" value="1"/>
</dbReference>
<reference evidence="3" key="1">
    <citation type="journal article" date="2023" name="Int. J. Mol. Sci.">
        <title>Metagenomics Revealed a New Genus 'Candidatus Thiocaldithrix dubininis' gen. nov., sp. nov. and a New Species 'Candidatus Thiothrix putei' sp. nov. in the Family Thiotrichaceae, Some Members of Which Have Traits of Both Na+- and H+-Motive Energetics.</title>
        <authorList>
            <person name="Ravin N.V."/>
            <person name="Muntyan M.S."/>
            <person name="Smolyakov D.D."/>
            <person name="Rudenko T.S."/>
            <person name="Beletsky A.V."/>
            <person name="Mardanov A.V."/>
            <person name="Grabovich M.Y."/>
        </authorList>
    </citation>
    <scope>NUCLEOTIDE SEQUENCE</scope>
    <source>
        <strain evidence="3">GKL-01</strain>
    </source>
</reference>
<accession>A0AA95KF24</accession>
<dbReference type="Proteomes" id="UP001300672">
    <property type="component" value="Chromosome"/>
</dbReference>
<dbReference type="PROSITE" id="PS00934">
    <property type="entry name" value="GLYOXALASE_I_1"/>
    <property type="match status" value="1"/>
</dbReference>
<evidence type="ECO:0000313" key="3">
    <source>
        <dbReference type="EMBL" id="WGZ91394.1"/>
    </source>
</evidence>
<dbReference type="PROSITE" id="PS51819">
    <property type="entry name" value="VOC"/>
    <property type="match status" value="1"/>
</dbReference>
<dbReference type="PANTHER" id="PTHR21366">
    <property type="entry name" value="GLYOXALASE FAMILY PROTEIN"/>
    <property type="match status" value="1"/>
</dbReference>
<dbReference type="GO" id="GO:0046872">
    <property type="term" value="F:metal ion binding"/>
    <property type="evidence" value="ECO:0007669"/>
    <property type="project" value="UniProtKB-KW"/>
</dbReference>
<sequence>MKSIFALHHVSLIVANTERALEFYRDILGLSVNPHRPDLGYPGAWLDINAQQQLHLLELPNPEQGLSRPAHGGRDRHFALYCHDVAALAQQLSQADIPFSRSRSGRAALFCRDPDENAVEIMQYVPD</sequence>
<dbReference type="InterPro" id="IPR037523">
    <property type="entry name" value="VOC_core"/>
</dbReference>